<dbReference type="InterPro" id="IPR050190">
    <property type="entry name" value="UPF0213_domain"/>
</dbReference>
<dbReference type="InterPro" id="IPR000305">
    <property type="entry name" value="GIY-YIG_endonuc"/>
</dbReference>
<evidence type="ECO:0000259" key="2">
    <source>
        <dbReference type="PROSITE" id="PS50164"/>
    </source>
</evidence>
<dbReference type="Pfam" id="PF01541">
    <property type="entry name" value="GIY-YIG"/>
    <property type="match status" value="1"/>
</dbReference>
<dbReference type="EMBL" id="MNUY01000043">
    <property type="protein sequence ID" value="OIO14056.1"/>
    <property type="molecule type" value="Genomic_DNA"/>
</dbReference>
<dbReference type="PROSITE" id="PS50164">
    <property type="entry name" value="GIY_YIG"/>
    <property type="match status" value="1"/>
</dbReference>
<comment type="similarity">
    <text evidence="1">Belongs to the UPF0213 family.</text>
</comment>
<sequence length="106" mass="12756">MNFFYVYILLSLKDGSLYIGYTTDLIKRVKQHNNGECLATEPYIPYKLIFYEAFLNRIDAKNREQYLKGGYGRKTIKALLNRYLKIPQIRFRESIYQKTWSDRIEL</sequence>
<reference evidence="3 4" key="1">
    <citation type="journal article" date="2016" name="Environ. Microbiol.">
        <title>Genomic resolution of a cold subsurface aquifer community provides metabolic insights for novel microbes adapted to high CO concentrations.</title>
        <authorList>
            <person name="Probst A.J."/>
            <person name="Castelle C.J."/>
            <person name="Singh A."/>
            <person name="Brown C.T."/>
            <person name="Anantharaman K."/>
            <person name="Sharon I."/>
            <person name="Hug L.A."/>
            <person name="Burstein D."/>
            <person name="Emerson J.B."/>
            <person name="Thomas B.C."/>
            <person name="Banfield J.F."/>
        </authorList>
    </citation>
    <scope>NUCLEOTIDE SEQUENCE [LARGE SCALE GENOMIC DNA]</scope>
    <source>
        <strain evidence="3">CG1_02_37_22</strain>
    </source>
</reference>
<dbReference type="SUPFAM" id="SSF82771">
    <property type="entry name" value="GIY-YIG endonuclease"/>
    <property type="match status" value="1"/>
</dbReference>
<dbReference type="PANTHER" id="PTHR34477">
    <property type="entry name" value="UPF0213 PROTEIN YHBQ"/>
    <property type="match status" value="1"/>
</dbReference>
<gene>
    <name evidence="3" type="ORF">AUJ73_02720</name>
</gene>
<accession>A0A1J4TQV3</accession>
<dbReference type="AlphaFoldDB" id="A0A1J4TQV3"/>
<organism evidence="3 4">
    <name type="scientific">Candidatus Gottesmanbacteria bacterium CG1_02_37_22</name>
    <dbReference type="NCBI Taxonomy" id="1805209"/>
    <lineage>
        <taxon>Bacteria</taxon>
        <taxon>Candidatus Gottesmaniibacteriota</taxon>
    </lineage>
</organism>
<protein>
    <recommendedName>
        <fullName evidence="2">GIY-YIG domain-containing protein</fullName>
    </recommendedName>
</protein>
<evidence type="ECO:0000313" key="4">
    <source>
        <dbReference type="Proteomes" id="UP000183120"/>
    </source>
</evidence>
<dbReference type="Gene3D" id="3.40.1440.10">
    <property type="entry name" value="GIY-YIG endonuclease"/>
    <property type="match status" value="1"/>
</dbReference>
<evidence type="ECO:0000313" key="3">
    <source>
        <dbReference type="EMBL" id="OIO14056.1"/>
    </source>
</evidence>
<dbReference type="InterPro" id="IPR035901">
    <property type="entry name" value="GIY-YIG_endonuc_sf"/>
</dbReference>
<evidence type="ECO:0000256" key="1">
    <source>
        <dbReference type="ARBA" id="ARBA00007435"/>
    </source>
</evidence>
<name>A0A1J4TQV3_9BACT</name>
<feature type="domain" description="GIY-YIG" evidence="2">
    <location>
        <begin position="2"/>
        <end position="77"/>
    </location>
</feature>
<proteinExistence type="inferred from homology"/>
<dbReference type="PANTHER" id="PTHR34477:SF5">
    <property type="entry name" value="BSL5627 PROTEIN"/>
    <property type="match status" value="1"/>
</dbReference>
<dbReference type="SMART" id="SM00465">
    <property type="entry name" value="GIYc"/>
    <property type="match status" value="1"/>
</dbReference>
<dbReference type="STRING" id="1805209.AUJ73_02720"/>
<comment type="caution">
    <text evidence="3">The sequence shown here is derived from an EMBL/GenBank/DDBJ whole genome shotgun (WGS) entry which is preliminary data.</text>
</comment>
<dbReference type="Proteomes" id="UP000183120">
    <property type="component" value="Unassembled WGS sequence"/>
</dbReference>
<dbReference type="CDD" id="cd10449">
    <property type="entry name" value="GIY-YIG_SLX1_like"/>
    <property type="match status" value="1"/>
</dbReference>